<dbReference type="EMBL" id="NMUJ01000014">
    <property type="protein sequence ID" value="OYV03238.1"/>
    <property type="molecule type" value="Genomic_DNA"/>
</dbReference>
<dbReference type="GO" id="GO:0004315">
    <property type="term" value="F:3-oxoacyl-[acyl-carrier-protein] synthase activity"/>
    <property type="evidence" value="ECO:0007669"/>
    <property type="project" value="UniProtKB-UniRule"/>
</dbReference>
<dbReference type="CDD" id="cd00834">
    <property type="entry name" value="KAS_I_II"/>
    <property type="match status" value="1"/>
</dbReference>
<keyword evidence="6 11" id="KW-0808">Transferase</keyword>
<dbReference type="PROSITE" id="PS52004">
    <property type="entry name" value="KS3_2"/>
    <property type="match status" value="1"/>
</dbReference>
<comment type="pathway">
    <text evidence="1 11">Lipid metabolism; fatty acid biosynthesis.</text>
</comment>
<keyword evidence="9 11" id="KW-0275">Fatty acid biosynthesis</keyword>
<evidence type="ECO:0000256" key="11">
    <source>
        <dbReference type="PIRNR" id="PIRNR000447"/>
    </source>
</evidence>
<dbReference type="SMART" id="SM00825">
    <property type="entry name" value="PKS_KS"/>
    <property type="match status" value="1"/>
</dbReference>
<dbReference type="InterPro" id="IPR018201">
    <property type="entry name" value="Ketoacyl_synth_AS"/>
</dbReference>
<dbReference type="InterPro" id="IPR016039">
    <property type="entry name" value="Thiolase-like"/>
</dbReference>
<comment type="caution">
    <text evidence="15">The sequence shown here is derived from an EMBL/GenBank/DDBJ whole genome shotgun (WGS) entry which is preliminary data.</text>
</comment>
<evidence type="ECO:0000256" key="13">
    <source>
        <dbReference type="RuleBase" id="RU003694"/>
    </source>
</evidence>
<dbReference type="InterPro" id="IPR014031">
    <property type="entry name" value="Ketoacyl_synth_C"/>
</dbReference>
<evidence type="ECO:0000256" key="5">
    <source>
        <dbReference type="ARBA" id="ARBA00022516"/>
    </source>
</evidence>
<evidence type="ECO:0000256" key="9">
    <source>
        <dbReference type="ARBA" id="ARBA00023160"/>
    </source>
</evidence>
<evidence type="ECO:0000256" key="12">
    <source>
        <dbReference type="PIRSR" id="PIRSR000447-1"/>
    </source>
</evidence>
<dbReference type="UniPathway" id="UPA00094"/>
<dbReference type="InterPro" id="IPR020841">
    <property type="entry name" value="PKS_Beta-ketoAc_synthase_dom"/>
</dbReference>
<proteinExistence type="inferred from homology"/>
<name>A0A257LU83_UNCW3</name>
<dbReference type="PANTHER" id="PTHR11712:SF336">
    <property type="entry name" value="3-OXOACYL-[ACYL-CARRIER-PROTEIN] SYNTHASE, MITOCHONDRIAL"/>
    <property type="match status" value="1"/>
</dbReference>
<dbReference type="SUPFAM" id="SSF53901">
    <property type="entry name" value="Thiolase-like"/>
    <property type="match status" value="2"/>
</dbReference>
<evidence type="ECO:0000256" key="10">
    <source>
        <dbReference type="ARBA" id="ARBA00023315"/>
    </source>
</evidence>
<dbReference type="InterPro" id="IPR017568">
    <property type="entry name" value="3-oxoacyl-ACP_synth-2"/>
</dbReference>
<dbReference type="NCBIfam" id="TIGR03150">
    <property type="entry name" value="fabF"/>
    <property type="match status" value="1"/>
</dbReference>
<evidence type="ECO:0000313" key="16">
    <source>
        <dbReference type="Proteomes" id="UP000216312"/>
    </source>
</evidence>
<dbReference type="GO" id="GO:0005829">
    <property type="term" value="C:cytosol"/>
    <property type="evidence" value="ECO:0007669"/>
    <property type="project" value="TreeGrafter"/>
</dbReference>
<evidence type="ECO:0000256" key="3">
    <source>
        <dbReference type="ARBA" id="ARBA00012356"/>
    </source>
</evidence>
<accession>A0A257LU83</accession>
<dbReference type="GO" id="GO:0006633">
    <property type="term" value="P:fatty acid biosynthetic process"/>
    <property type="evidence" value="ECO:0007669"/>
    <property type="project" value="UniProtKB-UniRule"/>
</dbReference>
<feature type="domain" description="Ketosynthase family 3 (KS3)" evidence="14">
    <location>
        <begin position="1"/>
        <end position="408"/>
    </location>
</feature>
<dbReference type="Proteomes" id="UP000216312">
    <property type="component" value="Unassembled WGS sequence"/>
</dbReference>
<organism evidence="15 16">
    <name type="scientific">candidate division WOR-3 bacterium 4484_18</name>
    <dbReference type="NCBI Taxonomy" id="2020626"/>
    <lineage>
        <taxon>Bacteria</taxon>
        <taxon>Bacteria division WOR-3</taxon>
    </lineage>
</organism>
<dbReference type="NCBIfam" id="NF004970">
    <property type="entry name" value="PRK06333.1"/>
    <property type="match status" value="1"/>
</dbReference>
<dbReference type="PANTHER" id="PTHR11712">
    <property type="entry name" value="POLYKETIDE SYNTHASE-RELATED"/>
    <property type="match status" value="1"/>
</dbReference>
<evidence type="ECO:0000256" key="7">
    <source>
        <dbReference type="ARBA" id="ARBA00022832"/>
    </source>
</evidence>
<sequence length="411" mass="44419">MRRVVVTGLGVVTPIGNDVRTYWQNLLAGKNGVGYITRFDASNFSVKIAAEVRDFDPPSIISPKQLRRMDLFNIFAVQAAKEAIEDAQLNMEPENPYRVGVSISSGIGGLELWEKQHMRLLESPTKVSPFFIPMMIVNVASGDVAIRWGMKGPNYSVVSACASSAHAIGEAFELIKRGDADVMIAGGAEAPVTPLSIAGFANMKALSTRNDEPEKASRPFDKDRDGFVVGEGAGILVLEELDHARRRGAKIYAEIRGYAATADAYHVTAPDPTAESQSYAIKRVLDKAGVKPDEIDYINAHGTSTPLNDKIETIAVKKALGDHAYKVAITSTKSMIGHLLGAAGAVELIATILSVKEDKVHPTINLEEPDPECDLDYVPDGARDMEIRYAISNSFGFGGHNAVILVSKHEE</sequence>
<comment type="function">
    <text evidence="11">Involved in the type II fatty acid elongation cycle. Catalyzes the elongation of a wide range of acyl-ACP by the addition of two carbons from malonyl-ACP to an acyl acceptor. Can efficiently catalyze the conversion of palmitoleoyl-ACP (cis-hexadec-9-enoyl-ACP) to cis-vaccenoyl-ACP (cis-octadec-11-enoyl-ACP), an essential step in the thermal regulation of fatty acid composition.</text>
</comment>
<dbReference type="Pfam" id="PF00109">
    <property type="entry name" value="ketoacyl-synt"/>
    <property type="match status" value="1"/>
</dbReference>
<evidence type="ECO:0000256" key="6">
    <source>
        <dbReference type="ARBA" id="ARBA00022679"/>
    </source>
</evidence>
<evidence type="ECO:0000256" key="2">
    <source>
        <dbReference type="ARBA" id="ARBA00008467"/>
    </source>
</evidence>
<reference evidence="16" key="1">
    <citation type="submission" date="2017-07" db="EMBL/GenBank/DDBJ databases">
        <title>Novel pathways for hydrocarbon cycling and metabolic interdependencies in hydrothermal sediment communities.</title>
        <authorList>
            <person name="Dombrowski N."/>
            <person name="Seitz K."/>
            <person name="Teske A."/>
            <person name="Baker B."/>
        </authorList>
    </citation>
    <scope>NUCLEOTIDE SEQUENCE [LARGE SCALE GENOMIC DNA]</scope>
</reference>
<protein>
    <recommendedName>
        <fullName evidence="4 11">3-oxoacyl-[acyl-carrier-protein] synthase 2</fullName>
        <ecNumber evidence="3 11">2.3.1.179</ecNumber>
    </recommendedName>
</protein>
<dbReference type="PIRSF" id="PIRSF000447">
    <property type="entry name" value="KAS_II"/>
    <property type="match status" value="1"/>
</dbReference>
<dbReference type="NCBIfam" id="NF005589">
    <property type="entry name" value="PRK07314.1"/>
    <property type="match status" value="1"/>
</dbReference>
<evidence type="ECO:0000313" key="15">
    <source>
        <dbReference type="EMBL" id="OYV03238.1"/>
    </source>
</evidence>
<keyword evidence="10 11" id="KW-0012">Acyltransferase</keyword>
<keyword evidence="7" id="KW-0276">Fatty acid metabolism</keyword>
<evidence type="ECO:0000259" key="14">
    <source>
        <dbReference type="PROSITE" id="PS52004"/>
    </source>
</evidence>
<evidence type="ECO:0000256" key="1">
    <source>
        <dbReference type="ARBA" id="ARBA00005194"/>
    </source>
</evidence>
<dbReference type="Gene3D" id="3.40.47.10">
    <property type="match status" value="1"/>
</dbReference>
<gene>
    <name evidence="15" type="primary">fabF</name>
    <name evidence="15" type="ORF">CGW93_01815</name>
</gene>
<keyword evidence="8" id="KW-0443">Lipid metabolism</keyword>
<dbReference type="Pfam" id="PF02801">
    <property type="entry name" value="Ketoacyl-synt_C"/>
    <property type="match status" value="1"/>
</dbReference>
<comment type="similarity">
    <text evidence="2 11 13">Belongs to the thiolase-like superfamily. Beta-ketoacyl-ACP synthases family.</text>
</comment>
<dbReference type="InterPro" id="IPR014030">
    <property type="entry name" value="Ketoacyl_synth_N"/>
</dbReference>
<comment type="catalytic activity">
    <reaction evidence="11">
        <text>a fatty acyl-[ACP] + malonyl-[ACP] + H(+) = a 3-oxoacyl-[ACP] + holo-[ACP] + CO2</text>
        <dbReference type="Rhea" id="RHEA:22836"/>
        <dbReference type="Rhea" id="RHEA-COMP:9623"/>
        <dbReference type="Rhea" id="RHEA-COMP:9685"/>
        <dbReference type="Rhea" id="RHEA-COMP:9916"/>
        <dbReference type="Rhea" id="RHEA-COMP:14125"/>
        <dbReference type="ChEBI" id="CHEBI:15378"/>
        <dbReference type="ChEBI" id="CHEBI:16526"/>
        <dbReference type="ChEBI" id="CHEBI:64479"/>
        <dbReference type="ChEBI" id="CHEBI:78449"/>
        <dbReference type="ChEBI" id="CHEBI:78776"/>
        <dbReference type="ChEBI" id="CHEBI:138651"/>
    </reaction>
</comment>
<dbReference type="InterPro" id="IPR000794">
    <property type="entry name" value="Beta-ketoacyl_synthase"/>
</dbReference>
<dbReference type="EC" id="2.3.1.179" evidence="3 11"/>
<evidence type="ECO:0000256" key="8">
    <source>
        <dbReference type="ARBA" id="ARBA00023098"/>
    </source>
</evidence>
<comment type="catalytic activity">
    <reaction evidence="11">
        <text>(9Z)-hexadecenoyl-[ACP] + malonyl-[ACP] + H(+) = 3-oxo-(11Z)-octadecenoyl-[ACP] + holo-[ACP] + CO2</text>
        <dbReference type="Rhea" id="RHEA:55040"/>
        <dbReference type="Rhea" id="RHEA-COMP:9623"/>
        <dbReference type="Rhea" id="RHEA-COMP:9685"/>
        <dbReference type="Rhea" id="RHEA-COMP:10800"/>
        <dbReference type="Rhea" id="RHEA-COMP:14074"/>
        <dbReference type="ChEBI" id="CHEBI:15378"/>
        <dbReference type="ChEBI" id="CHEBI:16526"/>
        <dbReference type="ChEBI" id="CHEBI:64479"/>
        <dbReference type="ChEBI" id="CHEBI:78449"/>
        <dbReference type="ChEBI" id="CHEBI:83989"/>
        <dbReference type="ChEBI" id="CHEBI:138538"/>
        <dbReference type="EC" id="2.3.1.179"/>
    </reaction>
</comment>
<evidence type="ECO:0000256" key="4">
    <source>
        <dbReference type="ARBA" id="ARBA00014657"/>
    </source>
</evidence>
<dbReference type="AlphaFoldDB" id="A0A257LU83"/>
<dbReference type="PROSITE" id="PS00606">
    <property type="entry name" value="KS3_1"/>
    <property type="match status" value="1"/>
</dbReference>
<feature type="active site" description="For beta-ketoacyl synthase activity" evidence="12">
    <location>
        <position position="161"/>
    </location>
</feature>
<keyword evidence="5 11" id="KW-0444">Lipid biosynthesis</keyword>
<dbReference type="FunFam" id="3.40.47.10:FF:000009">
    <property type="entry name" value="3-oxoacyl-[acyl-carrier-protein] synthase 2"/>
    <property type="match status" value="1"/>
</dbReference>